<evidence type="ECO:0000256" key="7">
    <source>
        <dbReference type="ARBA" id="ARBA00023204"/>
    </source>
</evidence>
<dbReference type="Pfam" id="PF24105">
    <property type="entry name" value="Beta-prop_CAF1B_HIR1"/>
    <property type="match status" value="1"/>
</dbReference>
<evidence type="ECO:0000259" key="10">
    <source>
        <dbReference type="Pfam" id="PF24105"/>
    </source>
</evidence>
<dbReference type="InterPro" id="IPR055410">
    <property type="entry name" value="Beta-prop_CAF1B_HIR1"/>
</dbReference>
<dbReference type="SMART" id="SM00320">
    <property type="entry name" value="WD40"/>
    <property type="match status" value="6"/>
</dbReference>
<dbReference type="InterPro" id="IPR045145">
    <property type="entry name" value="PTHR15271"/>
</dbReference>
<dbReference type="Gene3D" id="2.130.10.10">
    <property type="entry name" value="YVTN repeat-like/Quinoprotein amine dehydrogenase"/>
    <property type="match status" value="3"/>
</dbReference>
<evidence type="ECO:0000256" key="3">
    <source>
        <dbReference type="ARBA" id="ARBA00022574"/>
    </source>
</evidence>
<dbReference type="InterPro" id="IPR036322">
    <property type="entry name" value="WD40_repeat_dom_sf"/>
</dbReference>
<dbReference type="GO" id="GO:0006334">
    <property type="term" value="P:nucleosome assembly"/>
    <property type="evidence" value="ECO:0007669"/>
    <property type="project" value="TreeGrafter"/>
</dbReference>
<accession>A0AAD5Y960</accession>
<dbReference type="GO" id="GO:0005634">
    <property type="term" value="C:nucleus"/>
    <property type="evidence" value="ECO:0007669"/>
    <property type="project" value="UniProtKB-SubCell"/>
</dbReference>
<dbReference type="Proteomes" id="UP001210925">
    <property type="component" value="Unassembled WGS sequence"/>
</dbReference>
<evidence type="ECO:0000256" key="6">
    <source>
        <dbReference type="ARBA" id="ARBA00022853"/>
    </source>
</evidence>
<reference evidence="11" key="1">
    <citation type="submission" date="2020-05" db="EMBL/GenBank/DDBJ databases">
        <title>Phylogenomic resolution of chytrid fungi.</title>
        <authorList>
            <person name="Stajich J.E."/>
            <person name="Amses K."/>
            <person name="Simmons R."/>
            <person name="Seto K."/>
            <person name="Myers J."/>
            <person name="Bonds A."/>
            <person name="Quandt C.A."/>
            <person name="Barry K."/>
            <person name="Liu P."/>
            <person name="Grigoriev I."/>
            <person name="Longcore J.E."/>
            <person name="James T.Y."/>
        </authorList>
    </citation>
    <scope>NUCLEOTIDE SEQUENCE</scope>
    <source>
        <strain evidence="11">PLAUS21</strain>
    </source>
</reference>
<dbReference type="SUPFAM" id="SSF50978">
    <property type="entry name" value="WD40 repeat-like"/>
    <property type="match status" value="1"/>
</dbReference>
<evidence type="ECO:0000256" key="2">
    <source>
        <dbReference type="ARBA" id="ARBA00007306"/>
    </source>
</evidence>
<proteinExistence type="inferred from homology"/>
<keyword evidence="12" id="KW-1185">Reference proteome</keyword>
<gene>
    <name evidence="11" type="primary">CHAF1B</name>
    <name evidence="11" type="ORF">HK103_003336</name>
</gene>
<protein>
    <submittedName>
        <fullName evidence="11">Chromatin assembly factor 1 subunit B</fullName>
    </submittedName>
</protein>
<name>A0AAD5Y960_9FUNG</name>
<feature type="repeat" description="WD" evidence="9">
    <location>
        <begin position="16"/>
        <end position="50"/>
    </location>
</feature>
<feature type="repeat" description="WD" evidence="9">
    <location>
        <begin position="111"/>
        <end position="152"/>
    </location>
</feature>
<keyword evidence="3 9" id="KW-0853">WD repeat</keyword>
<keyword evidence="6" id="KW-0156">Chromatin regulator</keyword>
<dbReference type="GO" id="GO:0006281">
    <property type="term" value="P:DNA repair"/>
    <property type="evidence" value="ECO:0007669"/>
    <property type="project" value="UniProtKB-KW"/>
</dbReference>
<dbReference type="InterPro" id="IPR001680">
    <property type="entry name" value="WD40_rpt"/>
</dbReference>
<dbReference type="CDD" id="cd00200">
    <property type="entry name" value="WD40"/>
    <property type="match status" value="1"/>
</dbReference>
<comment type="subcellular location">
    <subcellularLocation>
        <location evidence="1">Nucleus</location>
    </subcellularLocation>
</comment>
<dbReference type="GO" id="GO:0006335">
    <property type="term" value="P:DNA replication-dependent chromatin assembly"/>
    <property type="evidence" value="ECO:0007669"/>
    <property type="project" value="InterPro"/>
</dbReference>
<evidence type="ECO:0000256" key="5">
    <source>
        <dbReference type="ARBA" id="ARBA00022763"/>
    </source>
</evidence>
<dbReference type="PROSITE" id="PS50082">
    <property type="entry name" value="WD_REPEATS_2"/>
    <property type="match status" value="4"/>
</dbReference>
<dbReference type="PANTHER" id="PTHR15271">
    <property type="entry name" value="CHROMATIN ASSEMBLY FACTOR 1 SUBUNIT B"/>
    <property type="match status" value="1"/>
</dbReference>
<dbReference type="EMBL" id="JADGKB010000024">
    <property type="protein sequence ID" value="KAJ3258742.1"/>
    <property type="molecule type" value="Genomic_DNA"/>
</dbReference>
<dbReference type="AlphaFoldDB" id="A0AAD5Y960"/>
<feature type="repeat" description="WD" evidence="9">
    <location>
        <begin position="153"/>
        <end position="194"/>
    </location>
</feature>
<keyword evidence="8" id="KW-0539">Nucleus</keyword>
<evidence type="ECO:0000256" key="4">
    <source>
        <dbReference type="ARBA" id="ARBA00022737"/>
    </source>
</evidence>
<dbReference type="PROSITE" id="PS50294">
    <property type="entry name" value="WD_REPEATS_REGION"/>
    <property type="match status" value="2"/>
</dbReference>
<feature type="domain" description="CAF1B/HIR1 beta-propeller" evidence="10">
    <location>
        <begin position="1"/>
        <end position="348"/>
    </location>
</feature>
<evidence type="ECO:0000313" key="12">
    <source>
        <dbReference type="Proteomes" id="UP001210925"/>
    </source>
</evidence>
<dbReference type="InterPro" id="IPR015943">
    <property type="entry name" value="WD40/YVTN_repeat-like_dom_sf"/>
</dbReference>
<keyword evidence="7" id="KW-0234">DNA repair</keyword>
<keyword evidence="4" id="KW-0677">Repeat</keyword>
<dbReference type="GO" id="GO:0033186">
    <property type="term" value="C:CAF-1 complex"/>
    <property type="evidence" value="ECO:0007669"/>
    <property type="project" value="TreeGrafter"/>
</dbReference>
<dbReference type="PANTHER" id="PTHR15271:SF4">
    <property type="entry name" value="CHROMATIN ASSEMBLY FACTOR 1 SUBUNIT B"/>
    <property type="match status" value="1"/>
</dbReference>
<evidence type="ECO:0000256" key="9">
    <source>
        <dbReference type="PROSITE-ProRule" id="PRU00221"/>
    </source>
</evidence>
<evidence type="ECO:0000256" key="1">
    <source>
        <dbReference type="ARBA" id="ARBA00004123"/>
    </source>
</evidence>
<keyword evidence="5" id="KW-0227">DNA damage</keyword>
<feature type="repeat" description="WD" evidence="9">
    <location>
        <begin position="53"/>
        <end position="85"/>
    </location>
</feature>
<organism evidence="11 12">
    <name type="scientific">Boothiomyces macroporosus</name>
    <dbReference type="NCBI Taxonomy" id="261099"/>
    <lineage>
        <taxon>Eukaryota</taxon>
        <taxon>Fungi</taxon>
        <taxon>Fungi incertae sedis</taxon>
        <taxon>Chytridiomycota</taxon>
        <taxon>Chytridiomycota incertae sedis</taxon>
        <taxon>Chytridiomycetes</taxon>
        <taxon>Rhizophydiales</taxon>
        <taxon>Terramycetaceae</taxon>
        <taxon>Boothiomyces</taxon>
    </lineage>
</organism>
<evidence type="ECO:0000313" key="11">
    <source>
        <dbReference type="EMBL" id="KAJ3258742.1"/>
    </source>
</evidence>
<comment type="caution">
    <text evidence="11">The sequence shown here is derived from an EMBL/GenBank/DDBJ whole genome shotgun (WGS) entry which is preliminary data.</text>
</comment>
<comment type="similarity">
    <text evidence="2">Belongs to the WD repeat HIR1 family.</text>
</comment>
<evidence type="ECO:0000256" key="8">
    <source>
        <dbReference type="ARBA" id="ARBA00023242"/>
    </source>
</evidence>
<sequence length="389" mass="44328">MRAKTLQIIWHDKLPIFSVDFDPIRNRFATCGGDHNARIWSLKDGNVEYLSTLSRHSAAVNCVRWSPNGQYIATGGDDGSILLWEQTDKKQQSLDDDEFENLEHWRTAIILRGTTSDLYDLAWSPNGTMIASAGIDSSIRVFDIKEQKCVHVLTEHQHFVQGVAWDPLFQYIASQSSDRALHVYKYEEKQKNSPKLLEEKTRMYMDEDLNSFFRRLAFSPDGQLLISTGGTHNQAMTAYVFTRPFNNPCAHLSNHQKAVIAVKFNPLKYKLRSKEKSFASTDYRYIYALATHDSVAIYDTEDMAPIAFFGKFHYASLTDISWSYDGQYLMISSIDGFCSMIEFPDNELGEIIVEEKIVEQVQVVAKPAKPETPKAAADGKKRITPILIR</sequence>